<evidence type="ECO:0000313" key="2">
    <source>
        <dbReference type="Proteomes" id="UP000805193"/>
    </source>
</evidence>
<proteinExistence type="predicted"/>
<evidence type="ECO:0000313" key="1">
    <source>
        <dbReference type="EMBL" id="KAG0435703.1"/>
    </source>
</evidence>
<dbReference type="Proteomes" id="UP000805193">
    <property type="component" value="Unassembled WGS sequence"/>
</dbReference>
<keyword evidence="2" id="KW-1185">Reference proteome</keyword>
<name>A0AC60QMW6_IXOPE</name>
<sequence length="265" mass="28833">MAASCSAASVPVVITTGFKAVKSPESFFRGANLAKGKLLYDSGHVYDVKEVYYDRKIDVSARCTPQTKLNAPAKYIEVQLSEDRTIVAAKCDCQAGVAGKCKHAAAVAVYLAEDAATSKTSHARSWGIPSSKKTYPKFSRLAPNSRKGASVSVRAFDVHHVGKFFPDLNCPHNDMLRAEMACPDDEDPIGLPFSPAVLQLTMVSEAPFWSPATAHGQRNEPKARSKFEGDRGLKVHQFGLVVAPEDPWLGCSPDGIFRYYSLNLH</sequence>
<organism evidence="1 2">
    <name type="scientific">Ixodes persulcatus</name>
    <name type="common">Taiga tick</name>
    <dbReference type="NCBI Taxonomy" id="34615"/>
    <lineage>
        <taxon>Eukaryota</taxon>
        <taxon>Metazoa</taxon>
        <taxon>Ecdysozoa</taxon>
        <taxon>Arthropoda</taxon>
        <taxon>Chelicerata</taxon>
        <taxon>Arachnida</taxon>
        <taxon>Acari</taxon>
        <taxon>Parasitiformes</taxon>
        <taxon>Ixodida</taxon>
        <taxon>Ixodoidea</taxon>
        <taxon>Ixodidae</taxon>
        <taxon>Ixodinae</taxon>
        <taxon>Ixodes</taxon>
    </lineage>
</organism>
<protein>
    <submittedName>
        <fullName evidence="1">Uncharacterized protein</fullName>
    </submittedName>
</protein>
<dbReference type="EMBL" id="JABSTQ010007451">
    <property type="protein sequence ID" value="KAG0435703.1"/>
    <property type="molecule type" value="Genomic_DNA"/>
</dbReference>
<gene>
    <name evidence="1" type="ORF">HPB47_018360</name>
</gene>
<accession>A0AC60QMW6</accession>
<comment type="caution">
    <text evidence="1">The sequence shown here is derived from an EMBL/GenBank/DDBJ whole genome shotgun (WGS) entry which is preliminary data.</text>
</comment>
<reference evidence="1 2" key="1">
    <citation type="journal article" date="2020" name="Cell">
        <title>Large-Scale Comparative Analyses of Tick Genomes Elucidate Their Genetic Diversity and Vector Capacities.</title>
        <authorList>
            <consortium name="Tick Genome and Microbiome Consortium (TIGMIC)"/>
            <person name="Jia N."/>
            <person name="Wang J."/>
            <person name="Shi W."/>
            <person name="Du L."/>
            <person name="Sun Y."/>
            <person name="Zhan W."/>
            <person name="Jiang J.F."/>
            <person name="Wang Q."/>
            <person name="Zhang B."/>
            <person name="Ji P."/>
            <person name="Bell-Sakyi L."/>
            <person name="Cui X.M."/>
            <person name="Yuan T.T."/>
            <person name="Jiang B.G."/>
            <person name="Yang W.F."/>
            <person name="Lam T.T."/>
            <person name="Chang Q.C."/>
            <person name="Ding S.J."/>
            <person name="Wang X.J."/>
            <person name="Zhu J.G."/>
            <person name="Ruan X.D."/>
            <person name="Zhao L."/>
            <person name="Wei J.T."/>
            <person name="Ye R.Z."/>
            <person name="Que T.C."/>
            <person name="Du C.H."/>
            <person name="Zhou Y.H."/>
            <person name="Cheng J.X."/>
            <person name="Dai P.F."/>
            <person name="Guo W.B."/>
            <person name="Han X.H."/>
            <person name="Huang E.J."/>
            <person name="Li L.F."/>
            <person name="Wei W."/>
            <person name="Gao Y.C."/>
            <person name="Liu J.Z."/>
            <person name="Shao H.Z."/>
            <person name="Wang X."/>
            <person name="Wang C.C."/>
            <person name="Yang T.C."/>
            <person name="Huo Q.B."/>
            <person name="Li W."/>
            <person name="Chen H.Y."/>
            <person name="Chen S.E."/>
            <person name="Zhou L.G."/>
            <person name="Ni X.B."/>
            <person name="Tian J.H."/>
            <person name="Sheng Y."/>
            <person name="Liu T."/>
            <person name="Pan Y.S."/>
            <person name="Xia L.Y."/>
            <person name="Li J."/>
            <person name="Zhao F."/>
            <person name="Cao W.C."/>
        </authorList>
    </citation>
    <scope>NUCLEOTIDE SEQUENCE [LARGE SCALE GENOMIC DNA]</scope>
    <source>
        <strain evidence="1">Iper-2018</strain>
    </source>
</reference>